<evidence type="ECO:0000313" key="2">
    <source>
        <dbReference type="Proteomes" id="UP000641386"/>
    </source>
</evidence>
<keyword evidence="2" id="KW-1185">Reference proteome</keyword>
<organism evidence="1 2">
    <name type="scientific">Streptomyces spiralis</name>
    <dbReference type="NCBI Taxonomy" id="66376"/>
    <lineage>
        <taxon>Bacteria</taxon>
        <taxon>Bacillati</taxon>
        <taxon>Actinomycetota</taxon>
        <taxon>Actinomycetes</taxon>
        <taxon>Kitasatosporales</taxon>
        <taxon>Streptomycetaceae</taxon>
        <taxon>Streptomyces</taxon>
    </lineage>
</organism>
<proteinExistence type="predicted"/>
<gene>
    <name evidence="1" type="ORF">GCM10014715_18310</name>
</gene>
<evidence type="ECO:0000313" key="1">
    <source>
        <dbReference type="EMBL" id="GHE65102.1"/>
    </source>
</evidence>
<reference evidence="1" key="2">
    <citation type="submission" date="2020-09" db="EMBL/GenBank/DDBJ databases">
        <authorList>
            <person name="Sun Q."/>
            <person name="Ohkuma M."/>
        </authorList>
    </citation>
    <scope>NUCLEOTIDE SEQUENCE</scope>
    <source>
        <strain evidence="1">JCM 3302</strain>
    </source>
</reference>
<name>A0A919DQ05_9ACTN</name>
<reference evidence="1" key="1">
    <citation type="journal article" date="2014" name="Int. J. Syst. Evol. Microbiol.">
        <title>Complete genome sequence of Corynebacterium casei LMG S-19264T (=DSM 44701T), isolated from a smear-ripened cheese.</title>
        <authorList>
            <consortium name="US DOE Joint Genome Institute (JGI-PGF)"/>
            <person name="Walter F."/>
            <person name="Albersmeier A."/>
            <person name="Kalinowski J."/>
            <person name="Ruckert C."/>
        </authorList>
    </citation>
    <scope>NUCLEOTIDE SEQUENCE</scope>
    <source>
        <strain evidence="1">JCM 3302</strain>
    </source>
</reference>
<dbReference type="Proteomes" id="UP000641386">
    <property type="component" value="Unassembled WGS sequence"/>
</dbReference>
<dbReference type="EMBL" id="BNBC01000006">
    <property type="protein sequence ID" value="GHE65102.1"/>
    <property type="molecule type" value="Genomic_DNA"/>
</dbReference>
<dbReference type="AlphaFoldDB" id="A0A919DQ05"/>
<comment type="caution">
    <text evidence="1">The sequence shown here is derived from an EMBL/GenBank/DDBJ whole genome shotgun (WGS) entry which is preliminary data.</text>
</comment>
<protein>
    <submittedName>
        <fullName evidence="1">Uncharacterized protein</fullName>
    </submittedName>
</protein>
<accession>A0A919DQ05</accession>
<sequence>MSKDVKRPPSRKDAVKQKIMTTDEWIQMHLRRAPERDEEWVRRALVLQGRA</sequence>